<comment type="cofactor">
    <cofactor evidence="1">
        <name>FMN</name>
        <dbReference type="ChEBI" id="CHEBI:58210"/>
    </cofactor>
</comment>
<evidence type="ECO:0000313" key="7">
    <source>
        <dbReference type="EMBL" id="MSS78311.1"/>
    </source>
</evidence>
<keyword evidence="5" id="KW-0560">Oxidoreductase</keyword>
<dbReference type="AlphaFoldDB" id="A0A6N7VHE5"/>
<evidence type="ECO:0000256" key="4">
    <source>
        <dbReference type="ARBA" id="ARBA00022643"/>
    </source>
</evidence>
<protein>
    <submittedName>
        <fullName evidence="7">Nitroreductase family protein</fullName>
    </submittedName>
</protein>
<evidence type="ECO:0000256" key="5">
    <source>
        <dbReference type="ARBA" id="ARBA00023002"/>
    </source>
</evidence>
<dbReference type="GO" id="GO:0016491">
    <property type="term" value="F:oxidoreductase activity"/>
    <property type="evidence" value="ECO:0007669"/>
    <property type="project" value="UniProtKB-KW"/>
</dbReference>
<dbReference type="Proteomes" id="UP000441925">
    <property type="component" value="Unassembled WGS sequence"/>
</dbReference>
<name>A0A6N7VHE5_9FIRM</name>
<keyword evidence="4" id="KW-0288">FMN</keyword>
<organism evidence="7 8">
    <name type="scientific">Anaerococcus porci</name>
    <dbReference type="NCBI Taxonomy" id="2652269"/>
    <lineage>
        <taxon>Bacteria</taxon>
        <taxon>Bacillati</taxon>
        <taxon>Bacillota</taxon>
        <taxon>Tissierellia</taxon>
        <taxon>Tissierellales</taxon>
        <taxon>Peptoniphilaceae</taxon>
        <taxon>Anaerococcus</taxon>
    </lineage>
</organism>
<dbReference type="InterPro" id="IPR029479">
    <property type="entry name" value="Nitroreductase"/>
</dbReference>
<dbReference type="PANTHER" id="PTHR43673:SF2">
    <property type="entry name" value="NITROREDUCTASE"/>
    <property type="match status" value="1"/>
</dbReference>
<dbReference type="PANTHER" id="PTHR43673">
    <property type="entry name" value="NAD(P)H NITROREDUCTASE YDGI-RELATED"/>
    <property type="match status" value="1"/>
</dbReference>
<dbReference type="InterPro" id="IPR000415">
    <property type="entry name" value="Nitroreductase-like"/>
</dbReference>
<reference evidence="7 8" key="1">
    <citation type="submission" date="2019-08" db="EMBL/GenBank/DDBJ databases">
        <title>In-depth cultivation of the pig gut microbiome towards novel bacterial diversity and tailored functional studies.</title>
        <authorList>
            <person name="Wylensek D."/>
            <person name="Hitch T.C.A."/>
            <person name="Clavel T."/>
        </authorList>
    </citation>
    <scope>NUCLEOTIDE SEQUENCE [LARGE SCALE GENOMIC DNA]</scope>
    <source>
        <strain evidence="7 8">WCA-380-WT-2B</strain>
    </source>
</reference>
<comment type="similarity">
    <text evidence="2">Belongs to the nitroreductase family.</text>
</comment>
<evidence type="ECO:0000313" key="8">
    <source>
        <dbReference type="Proteomes" id="UP000441925"/>
    </source>
</evidence>
<feature type="domain" description="Nitroreductase" evidence="6">
    <location>
        <begin position="7"/>
        <end position="151"/>
    </location>
</feature>
<evidence type="ECO:0000256" key="1">
    <source>
        <dbReference type="ARBA" id="ARBA00001917"/>
    </source>
</evidence>
<sequence>MDFDKVIDKRCSTRLFTDEIIDRKDLEAIVNAGTKAPVGKGLYANMAITVITNKEYIGEILEEAREVANNYKANPIYSAPYLIIVSAKKGHETRLEDTACIIENMSLKATDLDIGSCYIRGMFEKFDKKARFIEKLGVKEDFYPVHGLILGKTNEEIKGKKHHIDVNYID</sequence>
<dbReference type="SUPFAM" id="SSF55469">
    <property type="entry name" value="FMN-dependent nitroreductase-like"/>
    <property type="match status" value="1"/>
</dbReference>
<keyword evidence="8" id="KW-1185">Reference proteome</keyword>
<evidence type="ECO:0000256" key="3">
    <source>
        <dbReference type="ARBA" id="ARBA00022630"/>
    </source>
</evidence>
<dbReference type="RefSeq" id="WP_154541281.1">
    <property type="nucleotide sequence ID" value="NZ_VULQ01000009.1"/>
</dbReference>
<dbReference type="Gene3D" id="3.40.109.10">
    <property type="entry name" value="NADH Oxidase"/>
    <property type="match status" value="1"/>
</dbReference>
<dbReference type="CDD" id="cd02062">
    <property type="entry name" value="Nitro_FMN_reductase"/>
    <property type="match status" value="1"/>
</dbReference>
<proteinExistence type="inferred from homology"/>
<gene>
    <name evidence="7" type="ORF">FYJ26_07845</name>
</gene>
<dbReference type="EMBL" id="VULQ01000009">
    <property type="protein sequence ID" value="MSS78311.1"/>
    <property type="molecule type" value="Genomic_DNA"/>
</dbReference>
<comment type="caution">
    <text evidence="7">The sequence shown here is derived from an EMBL/GenBank/DDBJ whole genome shotgun (WGS) entry which is preliminary data.</text>
</comment>
<evidence type="ECO:0000259" key="6">
    <source>
        <dbReference type="Pfam" id="PF00881"/>
    </source>
</evidence>
<dbReference type="Pfam" id="PF00881">
    <property type="entry name" value="Nitroreductase"/>
    <property type="match status" value="1"/>
</dbReference>
<accession>A0A6N7VHE5</accession>
<keyword evidence="3" id="KW-0285">Flavoprotein</keyword>
<evidence type="ECO:0000256" key="2">
    <source>
        <dbReference type="ARBA" id="ARBA00007118"/>
    </source>
</evidence>